<reference evidence="2 3" key="1">
    <citation type="submission" date="2023-09" db="EMBL/GenBank/DDBJ databases">
        <title>Genomes of two closely related lineages of the louse Polyplax serrata with different host specificities.</title>
        <authorList>
            <person name="Martinu J."/>
            <person name="Tarabai H."/>
            <person name="Stefka J."/>
            <person name="Hypsa V."/>
        </authorList>
    </citation>
    <scope>NUCLEOTIDE SEQUENCE [LARGE SCALE GENOMIC DNA]</scope>
    <source>
        <strain evidence="2">98ZLc_SE</strain>
    </source>
</reference>
<sequence>MLSLLDDPDTIVDIVEIEAEERERDGESHGRVLRLTQWCTTVGATRREFWCSATGEASTYLNLPDSSEIDKHAGRGHRNNLREVHETVSVWCDDLVDRFPRHSKRRKQKPSVATTADAPMQQQRPPRRPKPFLVGKGWETERSRE</sequence>
<proteinExistence type="predicted"/>
<name>A0ABR1B6Q6_POLSC</name>
<protein>
    <submittedName>
        <fullName evidence="2">Uncharacterized protein</fullName>
    </submittedName>
</protein>
<organism evidence="2 3">
    <name type="scientific">Polyplax serrata</name>
    <name type="common">Common mouse louse</name>
    <dbReference type="NCBI Taxonomy" id="468196"/>
    <lineage>
        <taxon>Eukaryota</taxon>
        <taxon>Metazoa</taxon>
        <taxon>Ecdysozoa</taxon>
        <taxon>Arthropoda</taxon>
        <taxon>Hexapoda</taxon>
        <taxon>Insecta</taxon>
        <taxon>Pterygota</taxon>
        <taxon>Neoptera</taxon>
        <taxon>Paraneoptera</taxon>
        <taxon>Psocodea</taxon>
        <taxon>Troctomorpha</taxon>
        <taxon>Phthiraptera</taxon>
        <taxon>Anoplura</taxon>
        <taxon>Polyplacidae</taxon>
        <taxon>Polyplax</taxon>
    </lineage>
</organism>
<keyword evidence="3" id="KW-1185">Reference proteome</keyword>
<dbReference type="Proteomes" id="UP001359485">
    <property type="component" value="Unassembled WGS sequence"/>
</dbReference>
<gene>
    <name evidence="2" type="ORF">RUM44_001142</name>
</gene>
<comment type="caution">
    <text evidence="2">The sequence shown here is derived from an EMBL/GenBank/DDBJ whole genome shotgun (WGS) entry which is preliminary data.</text>
</comment>
<dbReference type="EMBL" id="JAWJWF010000003">
    <property type="protein sequence ID" value="KAK6635888.1"/>
    <property type="molecule type" value="Genomic_DNA"/>
</dbReference>
<evidence type="ECO:0000256" key="1">
    <source>
        <dbReference type="SAM" id="MobiDB-lite"/>
    </source>
</evidence>
<accession>A0ABR1B6Q6</accession>
<evidence type="ECO:0000313" key="3">
    <source>
        <dbReference type="Proteomes" id="UP001359485"/>
    </source>
</evidence>
<evidence type="ECO:0000313" key="2">
    <source>
        <dbReference type="EMBL" id="KAK6635888.1"/>
    </source>
</evidence>
<feature type="region of interest" description="Disordered" evidence="1">
    <location>
        <begin position="102"/>
        <end position="145"/>
    </location>
</feature>